<keyword evidence="16" id="KW-1185">Reference proteome</keyword>
<keyword evidence="5 13" id="KW-0812">Transmembrane</keyword>
<evidence type="ECO:0000256" key="8">
    <source>
        <dbReference type="ARBA" id="ARBA00023040"/>
    </source>
</evidence>
<evidence type="ECO:0000256" key="9">
    <source>
        <dbReference type="ARBA" id="ARBA00023136"/>
    </source>
</evidence>
<evidence type="ECO:0000256" key="2">
    <source>
        <dbReference type="ARBA" id="ARBA00010663"/>
    </source>
</evidence>
<keyword evidence="3 14" id="KW-1003">Cell membrane</keyword>
<gene>
    <name evidence="17" type="primary">LOC102376915</name>
</gene>
<dbReference type="AlphaFoldDB" id="A0A1U7ST33"/>
<keyword evidence="11" id="KW-0325">Glycoprotein</keyword>
<dbReference type="PANTHER" id="PTHR26454">
    <property type="entry name" value="OLFACTORY RECEPTOR"/>
    <property type="match status" value="1"/>
</dbReference>
<dbReference type="Gene3D" id="1.20.1070.10">
    <property type="entry name" value="Rhodopsin 7-helix transmembrane proteins"/>
    <property type="match status" value="1"/>
</dbReference>
<dbReference type="Pfam" id="PF13853">
    <property type="entry name" value="7tm_4"/>
    <property type="match status" value="1"/>
</dbReference>
<name>A0A1U7ST33_ALLSI</name>
<feature type="transmembrane region" description="Helical" evidence="14">
    <location>
        <begin position="272"/>
        <end position="291"/>
    </location>
</feature>
<dbReference type="PROSITE" id="PS00237">
    <property type="entry name" value="G_PROTEIN_RECEP_F1_1"/>
    <property type="match status" value="1"/>
</dbReference>
<dbReference type="GO" id="GO:0005886">
    <property type="term" value="C:plasma membrane"/>
    <property type="evidence" value="ECO:0007669"/>
    <property type="project" value="UniProtKB-SubCell"/>
</dbReference>
<protein>
    <recommendedName>
        <fullName evidence="14">Olfactory receptor</fullName>
    </recommendedName>
</protein>
<feature type="transmembrane region" description="Helical" evidence="14">
    <location>
        <begin position="59"/>
        <end position="81"/>
    </location>
</feature>
<dbReference type="PROSITE" id="PS50262">
    <property type="entry name" value="G_PROTEIN_RECEP_F1_2"/>
    <property type="match status" value="1"/>
</dbReference>
<evidence type="ECO:0000256" key="7">
    <source>
        <dbReference type="ARBA" id="ARBA00022989"/>
    </source>
</evidence>
<dbReference type="FunFam" id="1.20.1070.10:FF:000010">
    <property type="entry name" value="Olfactory receptor"/>
    <property type="match status" value="1"/>
</dbReference>
<dbReference type="InParanoid" id="A0A1U7ST33"/>
<organism evidence="16 17">
    <name type="scientific">Alligator sinensis</name>
    <name type="common">Chinese alligator</name>
    <dbReference type="NCBI Taxonomy" id="38654"/>
    <lineage>
        <taxon>Eukaryota</taxon>
        <taxon>Metazoa</taxon>
        <taxon>Chordata</taxon>
        <taxon>Craniata</taxon>
        <taxon>Vertebrata</taxon>
        <taxon>Euteleostomi</taxon>
        <taxon>Archelosauria</taxon>
        <taxon>Archosauria</taxon>
        <taxon>Crocodylia</taxon>
        <taxon>Alligatoridae</taxon>
        <taxon>Alligatorinae</taxon>
        <taxon>Alligator</taxon>
    </lineage>
</organism>
<keyword evidence="10 13" id="KW-0675">Receptor</keyword>
<evidence type="ECO:0000256" key="5">
    <source>
        <dbReference type="ARBA" id="ARBA00022692"/>
    </source>
</evidence>
<dbReference type="InterPro" id="IPR000276">
    <property type="entry name" value="GPCR_Rhodpsn"/>
</dbReference>
<feature type="transmembrane region" description="Helical" evidence="14">
    <location>
        <begin position="20"/>
        <end position="47"/>
    </location>
</feature>
<evidence type="ECO:0000313" key="16">
    <source>
        <dbReference type="Proteomes" id="UP000189705"/>
    </source>
</evidence>
<evidence type="ECO:0000256" key="11">
    <source>
        <dbReference type="ARBA" id="ARBA00023180"/>
    </source>
</evidence>
<feature type="transmembrane region" description="Helical" evidence="14">
    <location>
        <begin position="240"/>
        <end position="260"/>
    </location>
</feature>
<dbReference type="PRINTS" id="PR00237">
    <property type="entry name" value="GPCRRHODOPSN"/>
</dbReference>
<evidence type="ECO:0000259" key="15">
    <source>
        <dbReference type="PROSITE" id="PS50262"/>
    </source>
</evidence>
<dbReference type="InterPro" id="IPR047132">
    <property type="entry name" value="Olfact_rcpt_6C-like"/>
</dbReference>
<evidence type="ECO:0000256" key="1">
    <source>
        <dbReference type="ARBA" id="ARBA00004651"/>
    </source>
</evidence>
<dbReference type="RefSeq" id="XP_006037487.1">
    <property type="nucleotide sequence ID" value="XM_006037425.1"/>
</dbReference>
<dbReference type="SUPFAM" id="SSF81321">
    <property type="entry name" value="Family A G protein-coupled receptor-like"/>
    <property type="match status" value="1"/>
</dbReference>
<keyword evidence="8 13" id="KW-0297">G-protein coupled receptor</keyword>
<comment type="similarity">
    <text evidence="2 13">Belongs to the G-protein coupled receptor 1 family.</text>
</comment>
<dbReference type="InterPro" id="IPR000725">
    <property type="entry name" value="Olfact_rcpt"/>
</dbReference>
<evidence type="ECO:0000256" key="12">
    <source>
        <dbReference type="ARBA" id="ARBA00023224"/>
    </source>
</evidence>
<evidence type="ECO:0000256" key="14">
    <source>
        <dbReference type="RuleBase" id="RU363047"/>
    </source>
</evidence>
<keyword evidence="12 13" id="KW-0807">Transducer</keyword>
<evidence type="ECO:0000256" key="4">
    <source>
        <dbReference type="ARBA" id="ARBA00022606"/>
    </source>
</evidence>
<evidence type="ECO:0000313" key="17">
    <source>
        <dbReference type="RefSeq" id="XP_006037487.1"/>
    </source>
</evidence>
<evidence type="ECO:0000256" key="3">
    <source>
        <dbReference type="ARBA" id="ARBA00022475"/>
    </source>
</evidence>
<dbReference type="PANTHER" id="PTHR26454:SF1">
    <property type="entry name" value="OLFACTORY RECEPTOR"/>
    <property type="match status" value="1"/>
</dbReference>
<dbReference type="GO" id="GO:0004930">
    <property type="term" value="F:G protein-coupled receptor activity"/>
    <property type="evidence" value="ECO:0007669"/>
    <property type="project" value="UniProtKB-KW"/>
</dbReference>
<reference evidence="17" key="1">
    <citation type="submission" date="2025-08" db="UniProtKB">
        <authorList>
            <consortium name="RefSeq"/>
        </authorList>
    </citation>
    <scope>IDENTIFICATION</scope>
</reference>
<proteinExistence type="inferred from homology"/>
<dbReference type="PRINTS" id="PR00245">
    <property type="entry name" value="OLFACTORYR"/>
</dbReference>
<dbReference type="GeneID" id="102376915"/>
<keyword evidence="9 14" id="KW-0472">Membrane</keyword>
<dbReference type="GO" id="GO:0004984">
    <property type="term" value="F:olfactory receptor activity"/>
    <property type="evidence" value="ECO:0007669"/>
    <property type="project" value="InterPro"/>
</dbReference>
<accession>A0A1U7ST33</accession>
<evidence type="ECO:0000256" key="6">
    <source>
        <dbReference type="ARBA" id="ARBA00022725"/>
    </source>
</evidence>
<keyword evidence="7 14" id="KW-1133">Transmembrane helix</keyword>
<dbReference type="CDD" id="cd15912">
    <property type="entry name" value="7tmA_OR6C-like"/>
    <property type="match status" value="1"/>
</dbReference>
<keyword evidence="4 14" id="KW-0716">Sensory transduction</keyword>
<dbReference type="InterPro" id="IPR017452">
    <property type="entry name" value="GPCR_Rhodpsn_7TM"/>
</dbReference>
<dbReference type="KEGG" id="asn:102376915"/>
<dbReference type="OrthoDB" id="9902777at2759"/>
<evidence type="ECO:0000256" key="13">
    <source>
        <dbReference type="RuleBase" id="RU000688"/>
    </source>
</evidence>
<feature type="transmembrane region" description="Helical" evidence="14">
    <location>
        <begin position="101"/>
        <end position="119"/>
    </location>
</feature>
<dbReference type="eggNOG" id="ENOG502SFXX">
    <property type="taxonomic scope" value="Eukaryota"/>
</dbReference>
<dbReference type="FunFam" id="1.10.1220.70:FF:000001">
    <property type="entry name" value="Olfactory receptor"/>
    <property type="match status" value="1"/>
</dbReference>
<feature type="transmembrane region" description="Helical" evidence="14">
    <location>
        <begin position="139"/>
        <end position="161"/>
    </location>
</feature>
<comment type="subcellular location">
    <subcellularLocation>
        <location evidence="1 14">Cell membrane</location>
        <topology evidence="1 14">Multi-pass membrane protein</topology>
    </subcellularLocation>
</comment>
<feature type="transmembrane region" description="Helical" evidence="14">
    <location>
        <begin position="199"/>
        <end position="220"/>
    </location>
</feature>
<evidence type="ECO:0000256" key="10">
    <source>
        <dbReference type="ARBA" id="ARBA00023170"/>
    </source>
</evidence>
<sequence length="315" mass="35589">MSNQSHLVMEFVLLGFPLPWPLQLLVFMIVLVIFILTLMGNLTIIAVVCIDVSLRTPMYFFLCNLSILEILFVLSIAPKMLENLLSWDKTISYWGCIAQCYIYFFLGTTDFILIAVMSFDRYAAICHPLRYPIIMRGRVCIFLVMGCWLGGFLSTLFPLMLLCQLPFCGPSVIDHFFCDYAPLVKLSCANTDLLLRLEYILSCVVLLTSLSFTTVSYLYIITTVLRIPSATGRQKAFSTCASHITVASIFYGSAIFMYAQPSQGHSFSLQKVVALFTTIVSPLLNPFIYTLRNKKVKNALKAYVTIKQPMQKLKA</sequence>
<keyword evidence="6 14" id="KW-0552">Olfaction</keyword>
<dbReference type="Proteomes" id="UP000189705">
    <property type="component" value="Unplaced"/>
</dbReference>
<feature type="domain" description="G-protein coupled receptors family 1 profile" evidence="15">
    <location>
        <begin position="40"/>
        <end position="289"/>
    </location>
</feature>